<comment type="caution">
    <text evidence="2">The sequence shown here is derived from an EMBL/GenBank/DDBJ whole genome shotgun (WGS) entry which is preliminary data.</text>
</comment>
<protein>
    <submittedName>
        <fullName evidence="2">Uncharacterized protein</fullName>
    </submittedName>
</protein>
<feature type="region of interest" description="Disordered" evidence="1">
    <location>
        <begin position="341"/>
        <end position="368"/>
    </location>
</feature>
<feature type="compositionally biased region" description="Polar residues" evidence="1">
    <location>
        <begin position="187"/>
        <end position="212"/>
    </location>
</feature>
<gene>
    <name evidence="2" type="ORF">BCR34DRAFT_613544</name>
</gene>
<dbReference type="AlphaFoldDB" id="A0A1Y1ZTQ1"/>
<name>A0A1Y1ZTQ1_9PLEO</name>
<dbReference type="Proteomes" id="UP000193144">
    <property type="component" value="Unassembled WGS sequence"/>
</dbReference>
<organism evidence="2 3">
    <name type="scientific">Clohesyomyces aquaticus</name>
    <dbReference type="NCBI Taxonomy" id="1231657"/>
    <lineage>
        <taxon>Eukaryota</taxon>
        <taxon>Fungi</taxon>
        <taxon>Dikarya</taxon>
        <taxon>Ascomycota</taxon>
        <taxon>Pezizomycotina</taxon>
        <taxon>Dothideomycetes</taxon>
        <taxon>Pleosporomycetidae</taxon>
        <taxon>Pleosporales</taxon>
        <taxon>Lindgomycetaceae</taxon>
        <taxon>Clohesyomyces</taxon>
    </lineage>
</organism>
<keyword evidence="3" id="KW-1185">Reference proteome</keyword>
<dbReference type="EMBL" id="MCFA01000044">
    <property type="protein sequence ID" value="ORY13175.1"/>
    <property type="molecule type" value="Genomic_DNA"/>
</dbReference>
<evidence type="ECO:0000256" key="1">
    <source>
        <dbReference type="SAM" id="MobiDB-lite"/>
    </source>
</evidence>
<evidence type="ECO:0000313" key="3">
    <source>
        <dbReference type="Proteomes" id="UP000193144"/>
    </source>
</evidence>
<feature type="compositionally biased region" description="Basic residues" evidence="1">
    <location>
        <begin position="359"/>
        <end position="368"/>
    </location>
</feature>
<reference evidence="2 3" key="1">
    <citation type="submission" date="2016-07" db="EMBL/GenBank/DDBJ databases">
        <title>Pervasive Adenine N6-methylation of Active Genes in Fungi.</title>
        <authorList>
            <consortium name="DOE Joint Genome Institute"/>
            <person name="Mondo S.J."/>
            <person name="Dannebaum R.O."/>
            <person name="Kuo R.C."/>
            <person name="Labutti K."/>
            <person name="Haridas S."/>
            <person name="Kuo A."/>
            <person name="Salamov A."/>
            <person name="Ahrendt S.R."/>
            <person name="Lipzen A."/>
            <person name="Sullivan W."/>
            <person name="Andreopoulos W.B."/>
            <person name="Clum A."/>
            <person name="Lindquist E."/>
            <person name="Daum C."/>
            <person name="Ramamoorthy G.K."/>
            <person name="Gryganskyi A."/>
            <person name="Culley D."/>
            <person name="Magnuson J.K."/>
            <person name="James T.Y."/>
            <person name="O'Malley M.A."/>
            <person name="Stajich J.E."/>
            <person name="Spatafora J.W."/>
            <person name="Visel A."/>
            <person name="Grigoriev I.V."/>
        </authorList>
    </citation>
    <scope>NUCLEOTIDE SEQUENCE [LARGE SCALE GENOMIC DNA]</scope>
    <source>
        <strain evidence="2 3">CBS 115471</strain>
    </source>
</reference>
<proteinExistence type="predicted"/>
<accession>A0A1Y1ZTQ1</accession>
<evidence type="ECO:0000313" key="2">
    <source>
        <dbReference type="EMBL" id="ORY13175.1"/>
    </source>
</evidence>
<sequence>MHSSTSQLANDSHPDGRASAIKAQIFRAKSLWSARPKVEPVSNPTGQHEHGAWCKLKKSIKKHLHPPKDEALVSKSTTPYANLNARASCLHKFKHGQCKRCLAPESECERLQTGFSCFKGGCIYCKQPSLPKIIDSEVLGESVEVEVDGGKVPLSATPQLPPIRPVSKVVDDMIMSALGTSLTDSKFSADSLDASSSTGTHTTRDTSISSLPSFDDYAADASSPCPPPRNRSNRHAIIPDAHQLTVIRMTLGQFTEPQTAPTETPSSFTQPFRIATEGQTATATHHTISPQVEARAAEGDSNVEELFEEGDSSSNDSFVFMGALYDSDSNVLEEDENEGIRIANRRRKPTAEEIEASNARKRARERVA</sequence>
<feature type="region of interest" description="Disordered" evidence="1">
    <location>
        <begin position="187"/>
        <end position="234"/>
    </location>
</feature>